<keyword evidence="2" id="KW-0067">ATP-binding</keyword>
<keyword evidence="4" id="KW-0418">Kinase</keyword>
<keyword evidence="4" id="KW-0808">Transferase</keyword>
<dbReference type="OrthoDB" id="9809275at2"/>
<evidence type="ECO:0000313" key="4">
    <source>
        <dbReference type="EMBL" id="RUO58957.1"/>
    </source>
</evidence>
<dbReference type="GO" id="GO:0004674">
    <property type="term" value="F:protein serine/threonine kinase activity"/>
    <property type="evidence" value="ECO:0007669"/>
    <property type="project" value="UniProtKB-KW"/>
</dbReference>
<name>A0A432YDF2_9GAMM</name>
<sequence length="334" mass="38434">MNEQRELKLQAWCEAVTGYHQQQLQPVSGDASFRRYFRCSDGHRSLIAVDAPPPQESLQPFIAIAQAYAEAGVLVPSVIASDEKQGFMLLSDLGSTLLLSELTDSSMLDWYRKALRDLCDIMPVTSTELGELPPYDTALLRREIDLFHDWLVVEHLGLDLTGEHQAMWRRVTDVLIENALQQPQVGVHRDFHARNIMVQGNGELAYIDFQDAVKGPITYDAVSLLRDCYVRWPQQQVIELSNELFERLQEQQLLPSTVEQSQWQRWFDLMGMQRHTKAAGIFARLYHRDGKAGYLQDIPRTVGYLYDVAGLYPEFADYRRWLAEHIQPALQERI</sequence>
<dbReference type="EMBL" id="PIPZ01000004">
    <property type="protein sequence ID" value="RUO58957.1"/>
    <property type="molecule type" value="Genomic_DNA"/>
</dbReference>
<comment type="caution">
    <text evidence="4">The sequence shown here is derived from an EMBL/GenBank/DDBJ whole genome shotgun (WGS) entry which is preliminary data.</text>
</comment>
<dbReference type="Gene3D" id="3.30.200.20">
    <property type="entry name" value="Phosphorylase Kinase, domain 1"/>
    <property type="match status" value="1"/>
</dbReference>
<proteinExistence type="predicted"/>
<dbReference type="Gene3D" id="3.90.1200.10">
    <property type="match status" value="1"/>
</dbReference>
<reference evidence="5" key="1">
    <citation type="journal article" date="2018" name="Front. Microbiol.">
        <title>Genome-Based Analysis Reveals the Taxonomy and Diversity of the Family Idiomarinaceae.</title>
        <authorList>
            <person name="Liu Y."/>
            <person name="Lai Q."/>
            <person name="Shao Z."/>
        </authorList>
    </citation>
    <scope>NUCLEOTIDE SEQUENCE [LARGE SCALE GENOMIC DNA]</scope>
    <source>
        <strain evidence="5">PIM1</strain>
    </source>
</reference>
<evidence type="ECO:0000313" key="5">
    <source>
        <dbReference type="Proteomes" id="UP000288127"/>
    </source>
</evidence>
<keyword evidence="5" id="KW-1185">Reference proteome</keyword>
<protein>
    <submittedName>
        <fullName evidence="4">Serine/threonine protein kinase</fullName>
    </submittedName>
</protein>
<dbReference type="SUPFAM" id="SSF56112">
    <property type="entry name" value="Protein kinase-like (PK-like)"/>
    <property type="match status" value="1"/>
</dbReference>
<evidence type="ECO:0000259" key="3">
    <source>
        <dbReference type="Pfam" id="PF01636"/>
    </source>
</evidence>
<dbReference type="RefSeq" id="WP_126760349.1">
    <property type="nucleotide sequence ID" value="NZ_CP085233.1"/>
</dbReference>
<evidence type="ECO:0000256" key="1">
    <source>
        <dbReference type="ARBA" id="ARBA00022741"/>
    </source>
</evidence>
<dbReference type="InterPro" id="IPR002575">
    <property type="entry name" value="Aminoglycoside_PTrfase"/>
</dbReference>
<dbReference type="GO" id="GO:0005524">
    <property type="term" value="F:ATP binding"/>
    <property type="evidence" value="ECO:0007669"/>
    <property type="project" value="UniProtKB-KW"/>
</dbReference>
<evidence type="ECO:0000256" key="2">
    <source>
        <dbReference type="ARBA" id="ARBA00022840"/>
    </source>
</evidence>
<accession>A0A432YDF2</accession>
<organism evidence="4 5">
    <name type="scientific">Pseudidiomarina marina</name>
    <dbReference type="NCBI Taxonomy" id="502366"/>
    <lineage>
        <taxon>Bacteria</taxon>
        <taxon>Pseudomonadati</taxon>
        <taxon>Pseudomonadota</taxon>
        <taxon>Gammaproteobacteria</taxon>
        <taxon>Alteromonadales</taxon>
        <taxon>Idiomarinaceae</taxon>
        <taxon>Pseudidiomarina</taxon>
    </lineage>
</organism>
<dbReference type="PANTHER" id="PTHR33540">
    <property type="entry name" value="TRNA THREONYLCARBAMOYLADENOSINE BIOSYNTHESIS PROTEIN TSAE"/>
    <property type="match status" value="1"/>
</dbReference>
<keyword evidence="1" id="KW-0547">Nucleotide-binding</keyword>
<dbReference type="Pfam" id="PF01636">
    <property type="entry name" value="APH"/>
    <property type="match status" value="1"/>
</dbReference>
<dbReference type="AlphaFoldDB" id="A0A432YDF2"/>
<dbReference type="PANTHER" id="PTHR33540:SF1">
    <property type="entry name" value="N-ACETYLMURAMATE_N-ACETYLGLUCOSAMINE KINASE"/>
    <property type="match status" value="1"/>
</dbReference>
<keyword evidence="4" id="KW-0723">Serine/threonine-protein kinase</keyword>
<feature type="domain" description="Aminoglycoside phosphotransferase" evidence="3">
    <location>
        <begin position="24"/>
        <end position="237"/>
    </location>
</feature>
<dbReference type="Proteomes" id="UP000288127">
    <property type="component" value="Unassembled WGS sequence"/>
</dbReference>
<dbReference type="InterPro" id="IPR011009">
    <property type="entry name" value="Kinase-like_dom_sf"/>
</dbReference>
<gene>
    <name evidence="4" type="ORF">CWI76_10745</name>
</gene>